<evidence type="ECO:0000256" key="2">
    <source>
        <dbReference type="ARBA" id="ARBA00009565"/>
    </source>
</evidence>
<keyword evidence="4 6" id="KW-1133">Transmembrane helix</keyword>
<reference evidence="7" key="1">
    <citation type="submission" date="2021-01" db="EMBL/GenBank/DDBJ databases">
        <title>A chromosome-scale assembly of European eel, Anguilla anguilla.</title>
        <authorList>
            <person name="Henkel C."/>
            <person name="Jong-Raadsen S.A."/>
            <person name="Dufour S."/>
            <person name="Weltzien F.-A."/>
            <person name="Palstra A.P."/>
            <person name="Pelster B."/>
            <person name="Spaink H.P."/>
            <person name="Van Den Thillart G.E."/>
            <person name="Jansen H."/>
            <person name="Zahm M."/>
            <person name="Klopp C."/>
            <person name="Cedric C."/>
            <person name="Louis A."/>
            <person name="Berthelot C."/>
            <person name="Parey E."/>
            <person name="Roest Crollius H."/>
            <person name="Montfort J."/>
            <person name="Robinson-Rechavi M."/>
            <person name="Bucao C."/>
            <person name="Bouchez O."/>
            <person name="Gislard M."/>
            <person name="Lluch J."/>
            <person name="Milhes M."/>
            <person name="Lampietro C."/>
            <person name="Lopez Roques C."/>
            <person name="Donnadieu C."/>
            <person name="Braasch I."/>
            <person name="Desvignes T."/>
            <person name="Postlethwait J."/>
            <person name="Bobe J."/>
            <person name="Guiguen Y."/>
            <person name="Dirks R."/>
        </authorList>
    </citation>
    <scope>NUCLEOTIDE SEQUENCE</scope>
    <source>
        <strain evidence="7">Tag_6206</strain>
        <tissue evidence="7">Liver</tissue>
    </source>
</reference>
<gene>
    <name evidence="7" type="ORF">ANANG_G00008650</name>
</gene>
<keyword evidence="3 6" id="KW-0812">Transmembrane</keyword>
<accession>A0A9D3MWC9</accession>
<feature type="transmembrane region" description="Helical" evidence="6">
    <location>
        <begin position="168"/>
        <end position="188"/>
    </location>
</feature>
<comment type="caution">
    <text evidence="7">The sequence shown here is derived from an EMBL/GenBank/DDBJ whole genome shotgun (WGS) entry which is preliminary data.</text>
</comment>
<evidence type="ECO:0000256" key="3">
    <source>
        <dbReference type="ARBA" id="ARBA00022692"/>
    </source>
</evidence>
<feature type="transmembrane region" description="Helical" evidence="6">
    <location>
        <begin position="75"/>
        <end position="97"/>
    </location>
</feature>
<dbReference type="PANTHER" id="PTHR23320:SF128">
    <property type="entry name" value="MEMBRANE-SPANNING 4-DOMAINS SUBFAMILY A MEMBER 4A"/>
    <property type="match status" value="1"/>
</dbReference>
<evidence type="ECO:0000313" key="8">
    <source>
        <dbReference type="Proteomes" id="UP001044222"/>
    </source>
</evidence>
<dbReference type="Proteomes" id="UP001044222">
    <property type="component" value="Unassembled WGS sequence"/>
</dbReference>
<comment type="subcellular location">
    <subcellularLocation>
        <location evidence="1">Membrane</location>
        <topology evidence="1">Multi-pass membrane protein</topology>
    </subcellularLocation>
</comment>
<feature type="transmembrane region" description="Helical" evidence="6">
    <location>
        <begin position="109"/>
        <end position="129"/>
    </location>
</feature>
<organism evidence="7 8">
    <name type="scientific">Anguilla anguilla</name>
    <name type="common">European freshwater eel</name>
    <name type="synonym">Muraena anguilla</name>
    <dbReference type="NCBI Taxonomy" id="7936"/>
    <lineage>
        <taxon>Eukaryota</taxon>
        <taxon>Metazoa</taxon>
        <taxon>Chordata</taxon>
        <taxon>Craniata</taxon>
        <taxon>Vertebrata</taxon>
        <taxon>Euteleostomi</taxon>
        <taxon>Actinopterygii</taxon>
        <taxon>Neopterygii</taxon>
        <taxon>Teleostei</taxon>
        <taxon>Anguilliformes</taxon>
        <taxon>Anguillidae</taxon>
        <taxon>Anguilla</taxon>
    </lineage>
</organism>
<keyword evidence="5 6" id="KW-0472">Membrane</keyword>
<dbReference type="Pfam" id="PF04103">
    <property type="entry name" value="CD20"/>
    <property type="match status" value="1"/>
</dbReference>
<dbReference type="AlphaFoldDB" id="A0A9D3MWC9"/>
<evidence type="ECO:0000256" key="5">
    <source>
        <dbReference type="ARBA" id="ARBA00023136"/>
    </source>
</evidence>
<evidence type="ECO:0000313" key="7">
    <source>
        <dbReference type="EMBL" id="KAG5856504.1"/>
    </source>
</evidence>
<evidence type="ECO:0000256" key="6">
    <source>
        <dbReference type="SAM" id="Phobius"/>
    </source>
</evidence>
<name>A0A9D3MWC9_ANGAN</name>
<comment type="similarity">
    <text evidence="2">Belongs to the MS4A family.</text>
</comment>
<feature type="transmembrane region" description="Helical" evidence="6">
    <location>
        <begin position="47"/>
        <end position="69"/>
    </location>
</feature>
<dbReference type="PANTHER" id="PTHR23320">
    <property type="entry name" value="MEMBRANE-SPANNING 4-DOMAINS SUBFAMILY A MS4A -RELATED"/>
    <property type="match status" value="1"/>
</dbReference>
<dbReference type="InterPro" id="IPR007237">
    <property type="entry name" value="CD20-like"/>
</dbReference>
<proteinExistence type="inferred from homology"/>
<dbReference type="InterPro" id="IPR030417">
    <property type="entry name" value="MS4A"/>
</dbReference>
<dbReference type="EMBL" id="JAFIRN010000001">
    <property type="protein sequence ID" value="KAG5856504.1"/>
    <property type="molecule type" value="Genomic_DNA"/>
</dbReference>
<evidence type="ECO:0000256" key="1">
    <source>
        <dbReference type="ARBA" id="ARBA00004141"/>
    </source>
</evidence>
<protein>
    <submittedName>
        <fullName evidence="7">Uncharacterized protein</fullName>
    </submittedName>
</protein>
<dbReference type="GO" id="GO:0016020">
    <property type="term" value="C:membrane"/>
    <property type="evidence" value="ECO:0007669"/>
    <property type="project" value="UniProtKB-SubCell"/>
</dbReference>
<sequence length="251" mass="26687">MASSTQSGFVVVTQMYPPQSGPTAPAFCTTPHVSSALGKFLKGDPKALGTVQIMIGVLNILFGITMAVYADSIGVYSGIVFWGALIYISSGALSVAANNKLNKCLVRGALGMNIISTITAGLAIILFSLDFVVEMRYSCSGSDNSYASYSCQRLRNTLETRSHGIKGVLLVFSILEFIISICVSAFACKAVCDCSTEQVVYITPASSQVISDNRLISTPNTYQTTVSPVLGQTVMGSMQTDKPPQYDEVLP</sequence>
<evidence type="ECO:0000256" key="4">
    <source>
        <dbReference type="ARBA" id="ARBA00022989"/>
    </source>
</evidence>
<keyword evidence="8" id="KW-1185">Reference proteome</keyword>